<dbReference type="SMART" id="SM00342">
    <property type="entry name" value="HTH_ARAC"/>
    <property type="match status" value="1"/>
</dbReference>
<evidence type="ECO:0000259" key="3">
    <source>
        <dbReference type="PROSITE" id="PS01124"/>
    </source>
</evidence>
<gene>
    <name evidence="4" type="ORF">MOO45_07975</name>
</gene>
<name>A0ABY4P921_9LACO</name>
<dbReference type="PANTHER" id="PTHR31862">
    <property type="entry name" value="UPF0261 DOMAIN PROTEIN (AFU_ORTHOLOGUE AFUA_1G10120)"/>
    <property type="match status" value="1"/>
</dbReference>
<dbReference type="Pfam" id="PF12833">
    <property type="entry name" value="HTH_18"/>
    <property type="match status" value="1"/>
</dbReference>
<evidence type="ECO:0000313" key="5">
    <source>
        <dbReference type="Proteomes" id="UP000831495"/>
    </source>
</evidence>
<dbReference type="Pfam" id="PF09370">
    <property type="entry name" value="PEP_hydrolase"/>
    <property type="match status" value="1"/>
</dbReference>
<accession>A0ABY4P921</accession>
<proteinExistence type="predicted"/>
<dbReference type="GO" id="GO:0016787">
    <property type="term" value="F:hydrolase activity"/>
    <property type="evidence" value="ECO:0007669"/>
    <property type="project" value="UniProtKB-KW"/>
</dbReference>
<evidence type="ECO:0000313" key="4">
    <source>
        <dbReference type="EMBL" id="UQS82106.1"/>
    </source>
</evidence>
<dbReference type="Gene3D" id="1.10.10.60">
    <property type="entry name" value="Homeodomain-like"/>
    <property type="match status" value="2"/>
</dbReference>
<dbReference type="Proteomes" id="UP000831495">
    <property type="component" value="Chromosome"/>
</dbReference>
<dbReference type="InterPro" id="IPR051353">
    <property type="entry name" value="Tobamovirus_resist_UPF0261"/>
</dbReference>
<dbReference type="RefSeq" id="WP_249514376.1">
    <property type="nucleotide sequence ID" value="NZ_CP093366.1"/>
</dbReference>
<keyword evidence="1" id="KW-0805">Transcription regulation</keyword>
<keyword evidence="5" id="KW-1185">Reference proteome</keyword>
<dbReference type="InterPro" id="IPR013785">
    <property type="entry name" value="Aldolase_TIM"/>
</dbReference>
<dbReference type="InterPro" id="IPR018060">
    <property type="entry name" value="HTH_AraC"/>
</dbReference>
<feature type="domain" description="HTH araC/xylS-type" evidence="3">
    <location>
        <begin position="294"/>
        <end position="392"/>
    </location>
</feature>
<dbReference type="InterPro" id="IPR009215">
    <property type="entry name" value="TIM-br_IGPS-like"/>
</dbReference>
<sequence length="393" mass="44732">MQHLRQKLVRQVQLQHPLLGLSTTMGMSALHAMDSGVDFIMVLNSGKFRQMGRSSLGAYLPFVNSNQQIMALTTREVLPTIQDFPCLIGINATDPYLNQATLFDFIKQYQIAGIVNYPTVSLIDGQFREALDETNVNFGQEMALLRAAHQHNIFTAAFVTNAQEALLASAIPADLICIHLGLTEGGVLGAKRIRSFESMIATVKKICQRLQQQRSQSILMIYGGILNDLTEVRYLYNLLPEIQGYIGGSTFERIVPEQTLSQQIRSFKTADQTLNDNLTVKILKGADQYYTPVEFIKRFIQENYSVPIYLSELAAMLHLTPTYLSTIFKKQTNQTFTDYLVHFRLNKAVELMKQKYQPLNKIAEMVGYNDYAQFNKIFKKYFHEAPSQYQQHI</sequence>
<evidence type="ECO:0000256" key="2">
    <source>
        <dbReference type="ARBA" id="ARBA00023163"/>
    </source>
</evidence>
<evidence type="ECO:0000256" key="1">
    <source>
        <dbReference type="ARBA" id="ARBA00023015"/>
    </source>
</evidence>
<dbReference type="InterPro" id="IPR015813">
    <property type="entry name" value="Pyrv/PenolPyrv_kinase-like_dom"/>
</dbReference>
<dbReference type="PROSITE" id="PS01124">
    <property type="entry name" value="HTH_ARAC_FAMILY_2"/>
    <property type="match status" value="1"/>
</dbReference>
<dbReference type="SUPFAM" id="SSF46689">
    <property type="entry name" value="Homeodomain-like"/>
    <property type="match status" value="2"/>
</dbReference>
<organism evidence="4 5">
    <name type="scientific">Bombilactobacillus folatiphilus</name>
    <dbReference type="NCBI Taxonomy" id="2923362"/>
    <lineage>
        <taxon>Bacteria</taxon>
        <taxon>Bacillati</taxon>
        <taxon>Bacillota</taxon>
        <taxon>Bacilli</taxon>
        <taxon>Lactobacillales</taxon>
        <taxon>Lactobacillaceae</taxon>
        <taxon>Bombilactobacillus</taxon>
    </lineage>
</organism>
<keyword evidence="2" id="KW-0804">Transcription</keyword>
<protein>
    <submittedName>
        <fullName evidence="4">Phosphoenolpyruvate hydrolase family protein</fullName>
    </submittedName>
</protein>
<dbReference type="Gene3D" id="3.20.20.70">
    <property type="entry name" value="Aldolase class I"/>
    <property type="match status" value="1"/>
</dbReference>
<dbReference type="InterPro" id="IPR009057">
    <property type="entry name" value="Homeodomain-like_sf"/>
</dbReference>
<keyword evidence="4" id="KW-0378">Hydrolase</keyword>
<dbReference type="EMBL" id="CP093366">
    <property type="protein sequence ID" value="UQS82106.1"/>
    <property type="molecule type" value="Genomic_DNA"/>
</dbReference>
<dbReference type="PANTHER" id="PTHR31862:SF1">
    <property type="entry name" value="UPF0261 DOMAIN PROTEIN (AFU_ORTHOLOGUE AFUA_1G10120)"/>
    <property type="match status" value="1"/>
</dbReference>
<dbReference type="SUPFAM" id="SSF51621">
    <property type="entry name" value="Phosphoenolpyruvate/pyruvate domain"/>
    <property type="match status" value="1"/>
</dbReference>
<reference evidence="4" key="1">
    <citation type="journal article" date="2022" name="Int. J. Syst. Evol. Microbiol.">
        <title>Apilactobacillus apisilvae sp. nov., Nicolia spurrieriana gen. nov. sp. nov., Bombilactobacillus folatiphilus sp. nov. and Bombilactobacillus thymidiniphilus sp. nov., four new lactic acid bacterial isolates from stingless bees Tetragonula carbonaria and Austroplebeia australis.</title>
        <authorList>
            <person name="Oliphant S.A."/>
            <person name="Watson-Haigh N.S."/>
            <person name="Sumby K.M."/>
            <person name="Gardner J."/>
            <person name="Groom S."/>
            <person name="Jiranek V."/>
        </authorList>
    </citation>
    <scope>NUCLEOTIDE SEQUENCE</scope>
    <source>
        <strain evidence="4">SG4_D2</strain>
    </source>
</reference>